<gene>
    <name evidence="1" type="primary">Acey_s0003.g1304</name>
    <name evidence="1" type="ORF">Y032_0003g1304</name>
</gene>
<dbReference type="AlphaFoldDB" id="A0A016VWC8"/>
<name>A0A016VWC8_9BILA</name>
<evidence type="ECO:0000313" key="1">
    <source>
        <dbReference type="EMBL" id="EYC31914.1"/>
    </source>
</evidence>
<protein>
    <submittedName>
        <fullName evidence="1">Uncharacterized protein</fullName>
    </submittedName>
</protein>
<proteinExistence type="predicted"/>
<organism evidence="1 2">
    <name type="scientific">Ancylostoma ceylanicum</name>
    <dbReference type="NCBI Taxonomy" id="53326"/>
    <lineage>
        <taxon>Eukaryota</taxon>
        <taxon>Metazoa</taxon>
        <taxon>Ecdysozoa</taxon>
        <taxon>Nematoda</taxon>
        <taxon>Chromadorea</taxon>
        <taxon>Rhabditida</taxon>
        <taxon>Rhabditina</taxon>
        <taxon>Rhabditomorpha</taxon>
        <taxon>Strongyloidea</taxon>
        <taxon>Ancylostomatidae</taxon>
        <taxon>Ancylostomatinae</taxon>
        <taxon>Ancylostoma</taxon>
    </lineage>
</organism>
<dbReference type="Proteomes" id="UP000024635">
    <property type="component" value="Unassembled WGS sequence"/>
</dbReference>
<dbReference type="EMBL" id="JARK01001339">
    <property type="protein sequence ID" value="EYC31914.1"/>
    <property type="molecule type" value="Genomic_DNA"/>
</dbReference>
<evidence type="ECO:0000313" key="2">
    <source>
        <dbReference type="Proteomes" id="UP000024635"/>
    </source>
</evidence>
<accession>A0A016VWC8</accession>
<reference evidence="2" key="1">
    <citation type="journal article" date="2015" name="Nat. Genet.">
        <title>The genome and transcriptome of the zoonotic hookworm Ancylostoma ceylanicum identify infection-specific gene families.</title>
        <authorList>
            <person name="Schwarz E.M."/>
            <person name="Hu Y."/>
            <person name="Antoshechkin I."/>
            <person name="Miller M.M."/>
            <person name="Sternberg P.W."/>
            <person name="Aroian R.V."/>
        </authorList>
    </citation>
    <scope>NUCLEOTIDE SEQUENCE</scope>
    <source>
        <strain evidence="2">HY135</strain>
    </source>
</reference>
<keyword evidence="2" id="KW-1185">Reference proteome</keyword>
<comment type="caution">
    <text evidence="1">The sequence shown here is derived from an EMBL/GenBank/DDBJ whole genome shotgun (WGS) entry which is preliminary data.</text>
</comment>
<sequence length="77" mass="8732">MGTLLRQRCAGAQRRGSAWRRVYRCDKGAPALKSGEMPGDGSNGCPRQQTDCPTFRYCRSSVFFLEYYLALQENCMN</sequence>